<accession>A0A479ZZF5</accession>
<dbReference type="EMBL" id="BJCE01000087">
    <property type="protein sequence ID" value="GCL37622.1"/>
    <property type="molecule type" value="Genomic_DNA"/>
</dbReference>
<evidence type="ECO:0008006" key="3">
    <source>
        <dbReference type="Google" id="ProtNLM"/>
    </source>
</evidence>
<comment type="caution">
    <text evidence="1">The sequence shown here is derived from an EMBL/GenBank/DDBJ whole genome shotgun (WGS) entry which is preliminary data.</text>
</comment>
<proteinExistence type="predicted"/>
<reference evidence="2" key="1">
    <citation type="submission" date="2019-02" db="EMBL/GenBank/DDBJ databases">
        <title>Draft genome sequence of Sphaerospermopsis reniformis NIES-1949.</title>
        <authorList>
            <person name="Yamaguchi H."/>
            <person name="Suzuki S."/>
            <person name="Kawachi M."/>
        </authorList>
    </citation>
    <scope>NUCLEOTIDE SEQUENCE [LARGE SCALE GENOMIC DNA]</scope>
    <source>
        <strain evidence="2">NIES-1949</strain>
    </source>
</reference>
<organism evidence="1 2">
    <name type="scientific">Sphaerospermopsis reniformis</name>
    <dbReference type="NCBI Taxonomy" id="531300"/>
    <lineage>
        <taxon>Bacteria</taxon>
        <taxon>Bacillati</taxon>
        <taxon>Cyanobacteriota</taxon>
        <taxon>Cyanophyceae</taxon>
        <taxon>Nostocales</taxon>
        <taxon>Aphanizomenonaceae</taxon>
        <taxon>Sphaerospermopsis</taxon>
    </lineage>
</organism>
<sequence length="50" mass="5784">MFISRMLASMTQFISEAFMRIFSPTDDAYPVTGFQPFTGVPYKRRKAASW</sequence>
<dbReference type="Proteomes" id="UP000300142">
    <property type="component" value="Unassembled WGS sequence"/>
</dbReference>
<protein>
    <recommendedName>
        <fullName evidence="3">Nicotinate phosphoribosyltransferase</fullName>
    </recommendedName>
</protein>
<name>A0A479ZZF5_9CYAN</name>
<dbReference type="AlphaFoldDB" id="A0A479ZZF5"/>
<evidence type="ECO:0000313" key="1">
    <source>
        <dbReference type="EMBL" id="GCL37622.1"/>
    </source>
</evidence>
<dbReference type="RefSeq" id="WP_096566607.1">
    <property type="nucleotide sequence ID" value="NZ_BJCE01000087.1"/>
</dbReference>
<gene>
    <name evidence="1" type="ORF">SR1949_27330</name>
</gene>
<keyword evidence="2" id="KW-1185">Reference proteome</keyword>
<evidence type="ECO:0000313" key="2">
    <source>
        <dbReference type="Proteomes" id="UP000300142"/>
    </source>
</evidence>